<dbReference type="InterPro" id="IPR018306">
    <property type="entry name" value="Phage_T5_Orf172_DNA-bd"/>
</dbReference>
<protein>
    <submittedName>
        <fullName evidence="2">GIY-YIG nuclease family protein</fullName>
    </submittedName>
</protein>
<dbReference type="SMART" id="SM00974">
    <property type="entry name" value="T5orf172"/>
    <property type="match status" value="1"/>
</dbReference>
<name>A0A502HI42_9PSED</name>
<dbReference type="Proteomes" id="UP000317933">
    <property type="component" value="Unassembled WGS sequence"/>
</dbReference>
<accession>A0A502HI42</accession>
<evidence type="ECO:0000313" key="3">
    <source>
        <dbReference type="Proteomes" id="UP000317933"/>
    </source>
</evidence>
<sequence>MPVYFIGQVQANNCIHIKIGRASDITRRRGQLQTGSPFPLEVMGWIHSENDAALERKLHIHFARQRQIGEWFQIEPADVLPILMAEGADGFIAKNADAFEITGYGRDALPEYMGVWAWGDLEIQECCPFCGCFCGMHYQEASCMHHCINCDELTDFSDLSRDECD</sequence>
<gene>
    <name evidence="2" type="ORF">EAH78_23900</name>
</gene>
<reference evidence="2 3" key="1">
    <citation type="journal article" date="2019" name="Environ. Microbiol.">
        <title>Species interactions and distinct microbial communities in high Arctic permafrost affected cryosols are associated with the CH4 and CO2 gas fluxes.</title>
        <authorList>
            <person name="Altshuler I."/>
            <person name="Hamel J."/>
            <person name="Turney S."/>
            <person name="Magnuson E."/>
            <person name="Levesque R."/>
            <person name="Greer C."/>
            <person name="Whyte L.G."/>
        </authorList>
    </citation>
    <scope>NUCLEOTIDE SEQUENCE [LARGE SCALE GENOMIC DNA]</scope>
    <source>
        <strain evidence="2 3">E3</strain>
    </source>
</reference>
<proteinExistence type="predicted"/>
<dbReference type="Pfam" id="PF13455">
    <property type="entry name" value="MUG113"/>
    <property type="match status" value="1"/>
</dbReference>
<organism evidence="2 3">
    <name type="scientific">Pseudomonas arsenicoxydans</name>
    <dbReference type="NCBI Taxonomy" id="702115"/>
    <lineage>
        <taxon>Bacteria</taxon>
        <taxon>Pseudomonadati</taxon>
        <taxon>Pseudomonadota</taxon>
        <taxon>Gammaproteobacteria</taxon>
        <taxon>Pseudomonadales</taxon>
        <taxon>Pseudomonadaceae</taxon>
        <taxon>Pseudomonas</taxon>
    </lineage>
</organism>
<evidence type="ECO:0000313" key="2">
    <source>
        <dbReference type="EMBL" id="TPG74609.1"/>
    </source>
</evidence>
<feature type="domain" description="Bacteriophage T5 Orf172 DNA-binding" evidence="1">
    <location>
        <begin position="11"/>
        <end position="86"/>
    </location>
</feature>
<dbReference type="AlphaFoldDB" id="A0A502HI42"/>
<comment type="caution">
    <text evidence="2">The sequence shown here is derived from an EMBL/GenBank/DDBJ whole genome shotgun (WGS) entry which is preliminary data.</text>
</comment>
<evidence type="ECO:0000259" key="1">
    <source>
        <dbReference type="SMART" id="SM00974"/>
    </source>
</evidence>
<dbReference type="EMBL" id="RCZE01000012">
    <property type="protein sequence ID" value="TPG74609.1"/>
    <property type="molecule type" value="Genomic_DNA"/>
</dbReference>